<feature type="compositionally biased region" description="Basic and acidic residues" evidence="1">
    <location>
        <begin position="176"/>
        <end position="188"/>
    </location>
</feature>
<dbReference type="KEGG" id="slr:L21SP2_1063"/>
<evidence type="ECO:0000313" key="3">
    <source>
        <dbReference type="EMBL" id="AHC14399.1"/>
    </source>
</evidence>
<evidence type="ECO:0000259" key="2">
    <source>
        <dbReference type="Pfam" id="PF13586"/>
    </source>
</evidence>
<organism evidence="3 6">
    <name type="scientific">Salinispira pacifica</name>
    <dbReference type="NCBI Taxonomy" id="1307761"/>
    <lineage>
        <taxon>Bacteria</taxon>
        <taxon>Pseudomonadati</taxon>
        <taxon>Spirochaetota</taxon>
        <taxon>Spirochaetia</taxon>
        <taxon>Spirochaetales</taxon>
        <taxon>Spirochaetaceae</taxon>
        <taxon>Salinispira</taxon>
    </lineage>
</organism>
<reference evidence="3 6" key="1">
    <citation type="journal article" date="2015" name="Stand. Genomic Sci.">
        <title>Complete genome sequence and description of Salinispira pacifica gen. nov., sp. nov., a novel spirochaete isolated form a hypersaline microbial mat.</title>
        <authorList>
            <person name="Ben Hania W."/>
            <person name="Joseph M."/>
            <person name="Schumann P."/>
            <person name="Bunk B."/>
            <person name="Fiebig A."/>
            <person name="Sproer C."/>
            <person name="Klenk H.P."/>
            <person name="Fardeau M.L."/>
            <person name="Spring S."/>
        </authorList>
    </citation>
    <scope>NUCLEOTIDE SEQUENCE [LARGE SCALE GENOMIC DNA]</scope>
    <source>
        <strain evidence="3 6">L21-RPul-D2</strain>
    </source>
</reference>
<dbReference type="EMBL" id="CP006939">
    <property type="protein sequence ID" value="AHC14479.1"/>
    <property type="molecule type" value="Genomic_DNA"/>
</dbReference>
<dbReference type="HOGENOM" id="CLU_040038_4_0_12"/>
<evidence type="ECO:0000256" key="1">
    <source>
        <dbReference type="SAM" id="MobiDB-lite"/>
    </source>
</evidence>
<feature type="domain" description="Transposase DDE" evidence="2">
    <location>
        <begin position="146"/>
        <end position="238"/>
    </location>
</feature>
<protein>
    <recommendedName>
        <fullName evidence="2">Transposase DDE domain-containing protein</fullName>
    </recommendedName>
</protein>
<accession>V5WFQ9</accession>
<evidence type="ECO:0000313" key="6">
    <source>
        <dbReference type="Proteomes" id="UP000018680"/>
    </source>
</evidence>
<dbReference type="EMBL" id="CP006939">
    <property type="protein sequence ID" value="AHC16018.1"/>
    <property type="molecule type" value="Genomic_DNA"/>
</dbReference>
<dbReference type="Pfam" id="PF13586">
    <property type="entry name" value="DDE_Tnp_1_2"/>
    <property type="match status" value="1"/>
</dbReference>
<proteinExistence type="predicted"/>
<dbReference type="InterPro" id="IPR025668">
    <property type="entry name" value="Tnp_DDE_dom"/>
</dbReference>
<dbReference type="Proteomes" id="UP000018680">
    <property type="component" value="Chromosome"/>
</dbReference>
<gene>
    <name evidence="3" type="ORF">L21SP2_0981</name>
    <name evidence="4" type="ORF">L21SP2_1063</name>
    <name evidence="5" type="ORF">L21SP2_2666</name>
</gene>
<keyword evidence="6" id="KW-1185">Reference proteome</keyword>
<dbReference type="PATRIC" id="fig|1307761.3.peg.1058"/>
<evidence type="ECO:0000313" key="5">
    <source>
        <dbReference type="EMBL" id="AHC16018.1"/>
    </source>
</evidence>
<dbReference type="AlphaFoldDB" id="V5WFQ9"/>
<dbReference type="eggNOG" id="COG3039">
    <property type="taxonomic scope" value="Bacteria"/>
</dbReference>
<dbReference type="KEGG" id="slr:L21SP2_0981"/>
<sequence length="274" mass="31859">MAVIKKRKASKNKIRKAIRKQLGYIRRNLRHIEQLATVVGLNSLSRQQYRNLLVISEVFRQQALMYENKDHRMSGRIVSISQPHIRPIVRGKAGTPVEFGMKISSANIDGYMFIDRCSWDPYNESGDLDMQAENYKQRYGVYPESIHADQIYRTRDNRNWCKKRGIRLSGPPLGRPPKDRGENRERKKLARQDELDRIAVEGTFGRAKRRYSMGRLMTKLAETSESQVAMIMLVMNLEKIRKDLFYVLIIAMLRSRKIPKSHYPVVLGYGNMAA</sequence>
<name>V5WFQ9_9SPIO</name>
<dbReference type="STRING" id="1307761.L21SP2_0981"/>
<dbReference type="EMBL" id="CP006939">
    <property type="protein sequence ID" value="AHC14399.1"/>
    <property type="molecule type" value="Genomic_DNA"/>
</dbReference>
<dbReference type="KEGG" id="slr:L21SP2_2666"/>
<evidence type="ECO:0000313" key="4">
    <source>
        <dbReference type="EMBL" id="AHC14479.1"/>
    </source>
</evidence>
<feature type="region of interest" description="Disordered" evidence="1">
    <location>
        <begin position="164"/>
        <end position="188"/>
    </location>
</feature>